<keyword evidence="1 5" id="KW-0719">Serine esterase</keyword>
<comment type="subcellular location">
    <subcellularLocation>
        <location evidence="5">Cytoplasm</location>
    </subcellularLocation>
</comment>
<evidence type="ECO:0000256" key="5">
    <source>
        <dbReference type="HAMAP-Rule" id="MF_01260"/>
    </source>
</evidence>
<dbReference type="AlphaFoldDB" id="Q3SLX8"/>
<dbReference type="GO" id="GO:0009102">
    <property type="term" value="P:biotin biosynthetic process"/>
    <property type="evidence" value="ECO:0007669"/>
    <property type="project" value="UniProtKB-UniRule"/>
</dbReference>
<comment type="function">
    <text evidence="5">The physiological role of BioH is to remove the methyl group introduced by BioC when the pimeloyl moiety is complete. It allows to synthesize pimeloyl-ACP via the fatty acid synthetic pathway through the hydrolysis of the ester bonds of pimeloyl-ACP esters.</text>
</comment>
<evidence type="ECO:0000256" key="1">
    <source>
        <dbReference type="ARBA" id="ARBA00022487"/>
    </source>
</evidence>
<dbReference type="ESTHER" id="thida-q3slx8">
    <property type="family name" value="BioH"/>
</dbReference>
<feature type="active site" evidence="5">
    <location>
        <position position="228"/>
    </location>
</feature>
<keyword evidence="4 5" id="KW-0378">Hydrolase</keyword>
<evidence type="ECO:0000256" key="3">
    <source>
        <dbReference type="ARBA" id="ARBA00022756"/>
    </source>
</evidence>
<dbReference type="STRING" id="292415.Tbd_0321"/>
<feature type="binding site" evidence="5">
    <location>
        <begin position="74"/>
        <end position="75"/>
    </location>
    <ligand>
        <name>substrate</name>
    </ligand>
</feature>
<dbReference type="KEGG" id="tbd:Tbd_0321"/>
<dbReference type="Proteomes" id="UP000008291">
    <property type="component" value="Chromosome"/>
</dbReference>
<evidence type="ECO:0000256" key="4">
    <source>
        <dbReference type="ARBA" id="ARBA00022801"/>
    </source>
</evidence>
<comment type="pathway">
    <text evidence="5">Cofactor biosynthesis; biotin biosynthesis.</text>
</comment>
<evidence type="ECO:0000259" key="6">
    <source>
        <dbReference type="Pfam" id="PF00561"/>
    </source>
</evidence>
<protein>
    <recommendedName>
        <fullName evidence="5">Pimeloyl-[acyl-carrier protein] methyl ester esterase</fullName>
        <ecNumber evidence="5">3.1.1.85</ecNumber>
    </recommendedName>
    <alternativeName>
        <fullName evidence="5">Biotin synthesis protein BioH</fullName>
    </alternativeName>
    <alternativeName>
        <fullName evidence="5">Carboxylesterase BioH</fullName>
    </alternativeName>
</protein>
<organism evidence="7 8">
    <name type="scientific">Thiobacillus denitrificans (strain ATCC 25259 / T1)</name>
    <dbReference type="NCBI Taxonomy" id="292415"/>
    <lineage>
        <taxon>Bacteria</taxon>
        <taxon>Pseudomonadati</taxon>
        <taxon>Pseudomonadota</taxon>
        <taxon>Betaproteobacteria</taxon>
        <taxon>Nitrosomonadales</taxon>
        <taxon>Thiobacillaceae</taxon>
        <taxon>Thiobacillus</taxon>
    </lineage>
</organism>
<dbReference type="EMBL" id="CP000116">
    <property type="protein sequence ID" value="AAZ96274.1"/>
    <property type="molecule type" value="Genomic_DNA"/>
</dbReference>
<dbReference type="HOGENOM" id="CLU_020336_12_2_4"/>
<dbReference type="InterPro" id="IPR050266">
    <property type="entry name" value="AB_hydrolase_sf"/>
</dbReference>
<dbReference type="InterPro" id="IPR010076">
    <property type="entry name" value="BioH"/>
</dbReference>
<comment type="catalytic activity">
    <reaction evidence="5">
        <text>6-carboxyhexanoyl-[ACP] methyl ester + H2O = 6-carboxyhexanoyl-[ACP] + methanol + H(+)</text>
        <dbReference type="Rhea" id="RHEA:42700"/>
        <dbReference type="Rhea" id="RHEA-COMP:9955"/>
        <dbReference type="Rhea" id="RHEA-COMP:10186"/>
        <dbReference type="ChEBI" id="CHEBI:15377"/>
        <dbReference type="ChEBI" id="CHEBI:15378"/>
        <dbReference type="ChEBI" id="CHEBI:17790"/>
        <dbReference type="ChEBI" id="CHEBI:78846"/>
        <dbReference type="ChEBI" id="CHEBI:82735"/>
        <dbReference type="EC" id="3.1.1.85"/>
    </reaction>
</comment>
<dbReference type="HAMAP" id="MF_01260">
    <property type="entry name" value="Carboxylester"/>
    <property type="match status" value="1"/>
</dbReference>
<dbReference type="eggNOG" id="COG2267">
    <property type="taxonomic scope" value="Bacteria"/>
</dbReference>
<feature type="binding site" evidence="5">
    <location>
        <position position="14"/>
    </location>
    <ligand>
        <name>substrate</name>
    </ligand>
</feature>
<sequence>MSSPKPVLVLVHGWGMNARVFDALADRLDDRFDVRGFDLPGHGGRDAQAVNTLEAWADALADALPDDANLLGWSLGGQVALRAALDHPRKVARLILVATTPRFVQRADWASAMDAADLAAFGEALLADPATTLQRFLSLQTRGTPGQKALLQHLRQALREAPEPDRVALAAGLAILRDTDLRGDVLRLTHPTLVLHGALDTLTPAAAGAWLAANLRAARHVELERAAHAPHLSHPDDVAREIERFCL</sequence>
<reference evidence="7 8" key="1">
    <citation type="journal article" date="2006" name="J. Bacteriol.">
        <title>The genome sequence of the obligately chemolithoautotrophic, facultatively anaerobic bacterium Thiobacillus denitrificans.</title>
        <authorList>
            <person name="Beller H.R."/>
            <person name="Chain P.S."/>
            <person name="Letain T.E."/>
            <person name="Chakicherla A."/>
            <person name="Larimer F.W."/>
            <person name="Richardson P.M."/>
            <person name="Coleman M.A."/>
            <person name="Wood A.P."/>
            <person name="Kelly D.P."/>
        </authorList>
    </citation>
    <scope>NUCLEOTIDE SEQUENCE [LARGE SCALE GENOMIC DNA]</scope>
    <source>
        <strain evidence="7 8">ATCC 25259</strain>
    </source>
</reference>
<evidence type="ECO:0000256" key="2">
    <source>
        <dbReference type="ARBA" id="ARBA00022490"/>
    </source>
</evidence>
<dbReference type="PANTHER" id="PTHR43798">
    <property type="entry name" value="MONOACYLGLYCEROL LIPASE"/>
    <property type="match status" value="1"/>
</dbReference>
<dbReference type="RefSeq" id="WP_011310834.1">
    <property type="nucleotide sequence ID" value="NC_007404.1"/>
</dbReference>
<dbReference type="PANTHER" id="PTHR43798:SF31">
    <property type="entry name" value="AB HYDROLASE SUPERFAMILY PROTEIN YCLE"/>
    <property type="match status" value="1"/>
</dbReference>
<dbReference type="Gene3D" id="3.40.50.1820">
    <property type="entry name" value="alpha/beta hydrolase"/>
    <property type="match status" value="1"/>
</dbReference>
<feature type="domain" description="AB hydrolase-1" evidence="6">
    <location>
        <begin position="6"/>
        <end position="235"/>
    </location>
</feature>
<accession>Q3SLX8</accession>
<dbReference type="GO" id="GO:0016020">
    <property type="term" value="C:membrane"/>
    <property type="evidence" value="ECO:0007669"/>
    <property type="project" value="TreeGrafter"/>
</dbReference>
<dbReference type="Pfam" id="PF00561">
    <property type="entry name" value="Abhydrolase_1"/>
    <property type="match status" value="1"/>
</dbReference>
<dbReference type="NCBIfam" id="TIGR01738">
    <property type="entry name" value="bioH"/>
    <property type="match status" value="1"/>
</dbReference>
<feature type="active site" description="Nucleophile" evidence="5">
    <location>
        <position position="74"/>
    </location>
</feature>
<keyword evidence="3 5" id="KW-0093">Biotin biosynthesis</keyword>
<feature type="binding site" evidence="5">
    <location>
        <position position="228"/>
    </location>
    <ligand>
        <name>substrate</name>
    </ligand>
</feature>
<feature type="active site" evidence="5">
    <location>
        <position position="200"/>
    </location>
</feature>
<dbReference type="GO" id="GO:0090499">
    <property type="term" value="F:pimelyl-[acyl-carrier protein] methyl ester esterase activity"/>
    <property type="evidence" value="ECO:0007669"/>
    <property type="project" value="UniProtKB-EC"/>
</dbReference>
<gene>
    <name evidence="5" type="primary">bioH</name>
    <name evidence="7" type="ordered locus">Tbd_0321</name>
</gene>
<proteinExistence type="inferred from homology"/>
<keyword evidence="8" id="KW-1185">Reference proteome</keyword>
<dbReference type="InterPro" id="IPR029058">
    <property type="entry name" value="AB_hydrolase_fold"/>
</dbReference>
<dbReference type="SUPFAM" id="SSF53474">
    <property type="entry name" value="alpha/beta-Hydrolases"/>
    <property type="match status" value="1"/>
</dbReference>
<keyword evidence="2 5" id="KW-0963">Cytoplasm</keyword>
<name>Q3SLX8_THIDA</name>
<dbReference type="UniPathway" id="UPA00078"/>
<dbReference type="GO" id="GO:0005737">
    <property type="term" value="C:cytoplasm"/>
    <property type="evidence" value="ECO:0007669"/>
    <property type="project" value="UniProtKB-SubCell"/>
</dbReference>
<comment type="similarity">
    <text evidence="5">Belongs to the AB hydrolase superfamily. Carboxylesterase BioH family.</text>
</comment>
<dbReference type="EC" id="3.1.1.85" evidence="5"/>
<dbReference type="InterPro" id="IPR000073">
    <property type="entry name" value="AB_hydrolase_1"/>
</dbReference>
<feature type="binding site" evidence="5">
    <location>
        <begin position="136"/>
        <end position="140"/>
    </location>
    <ligand>
        <name>substrate</name>
    </ligand>
</feature>
<evidence type="ECO:0000313" key="7">
    <source>
        <dbReference type="EMBL" id="AAZ96274.1"/>
    </source>
</evidence>
<comment type="subunit">
    <text evidence="5">Monomer.</text>
</comment>
<dbReference type="OrthoDB" id="9798888at2"/>
<evidence type="ECO:0000313" key="8">
    <source>
        <dbReference type="Proteomes" id="UP000008291"/>
    </source>
</evidence>